<dbReference type="GO" id="GO:0008270">
    <property type="term" value="F:zinc ion binding"/>
    <property type="evidence" value="ECO:0007669"/>
    <property type="project" value="InterPro"/>
</dbReference>
<dbReference type="SUPFAM" id="SSF51735">
    <property type="entry name" value="NAD(P)-binding Rossmann-fold domains"/>
    <property type="match status" value="1"/>
</dbReference>
<dbReference type="PANTHER" id="PTHR42940">
    <property type="entry name" value="ALCOHOL DEHYDROGENASE 1-RELATED"/>
    <property type="match status" value="1"/>
</dbReference>
<dbReference type="SUPFAM" id="SSF50129">
    <property type="entry name" value="GroES-like"/>
    <property type="match status" value="1"/>
</dbReference>
<dbReference type="PROSITE" id="PS00059">
    <property type="entry name" value="ADH_ZINC"/>
    <property type="match status" value="1"/>
</dbReference>
<evidence type="ECO:0000256" key="4">
    <source>
        <dbReference type="ARBA" id="ARBA00022833"/>
    </source>
</evidence>
<dbReference type="InterPro" id="IPR013149">
    <property type="entry name" value="ADH-like_C"/>
</dbReference>
<dbReference type="FunFam" id="3.40.50.720:FF:000039">
    <property type="entry name" value="Alcohol dehydrogenase AdhP"/>
    <property type="match status" value="1"/>
</dbReference>
<dbReference type="GO" id="GO:0004022">
    <property type="term" value="F:alcohol dehydrogenase (NAD+) activity"/>
    <property type="evidence" value="ECO:0007669"/>
    <property type="project" value="TreeGrafter"/>
</dbReference>
<proteinExistence type="inferred from homology"/>
<dbReference type="InterPro" id="IPR036291">
    <property type="entry name" value="NAD(P)-bd_dom_sf"/>
</dbReference>
<dbReference type="Gene3D" id="3.40.50.720">
    <property type="entry name" value="NAD(P)-binding Rossmann-like Domain"/>
    <property type="match status" value="1"/>
</dbReference>
<dbReference type="InterPro" id="IPR020843">
    <property type="entry name" value="ER"/>
</dbReference>
<dbReference type="Pfam" id="PF00107">
    <property type="entry name" value="ADH_zinc_N"/>
    <property type="match status" value="1"/>
</dbReference>
<gene>
    <name evidence="9" type="ORF">BDV23DRAFT_156783</name>
</gene>
<dbReference type="CDD" id="cd08297">
    <property type="entry name" value="CAD3"/>
    <property type="match status" value="1"/>
</dbReference>
<keyword evidence="3 7" id="KW-0479">Metal-binding</keyword>
<evidence type="ECO:0000256" key="2">
    <source>
        <dbReference type="ARBA" id="ARBA00008072"/>
    </source>
</evidence>
<keyword evidence="6" id="KW-0520">NAD</keyword>
<evidence type="ECO:0000256" key="1">
    <source>
        <dbReference type="ARBA" id="ARBA00001947"/>
    </source>
</evidence>
<dbReference type="InterPro" id="IPR002328">
    <property type="entry name" value="ADH_Zn_CS"/>
</dbReference>
<dbReference type="SMART" id="SM00829">
    <property type="entry name" value="PKS_ER"/>
    <property type="match status" value="1"/>
</dbReference>
<keyword evidence="5" id="KW-0560">Oxidoreductase</keyword>
<dbReference type="OrthoDB" id="1879366at2759"/>
<evidence type="ECO:0000256" key="3">
    <source>
        <dbReference type="ARBA" id="ARBA00022723"/>
    </source>
</evidence>
<evidence type="ECO:0000256" key="7">
    <source>
        <dbReference type="RuleBase" id="RU361277"/>
    </source>
</evidence>
<organism evidence="9">
    <name type="scientific">Petromyces alliaceus</name>
    <name type="common">Aspergillus alliaceus</name>
    <dbReference type="NCBI Taxonomy" id="209559"/>
    <lineage>
        <taxon>Eukaryota</taxon>
        <taxon>Fungi</taxon>
        <taxon>Dikarya</taxon>
        <taxon>Ascomycota</taxon>
        <taxon>Pezizomycotina</taxon>
        <taxon>Eurotiomycetes</taxon>
        <taxon>Eurotiomycetidae</taxon>
        <taxon>Eurotiales</taxon>
        <taxon>Aspergillaceae</taxon>
        <taxon>Aspergillus</taxon>
        <taxon>Aspergillus subgen. Circumdati</taxon>
    </lineage>
</organism>
<dbReference type="AlphaFoldDB" id="A0A5N7C6I8"/>
<evidence type="ECO:0000259" key="8">
    <source>
        <dbReference type="SMART" id="SM00829"/>
    </source>
</evidence>
<name>A0A5N7C6I8_PETAA</name>
<evidence type="ECO:0000256" key="6">
    <source>
        <dbReference type="ARBA" id="ARBA00023027"/>
    </source>
</evidence>
<reference evidence="9" key="1">
    <citation type="submission" date="2019-04" db="EMBL/GenBank/DDBJ databases">
        <title>Friends and foes A comparative genomics studyof 23 Aspergillus species from section Flavi.</title>
        <authorList>
            <consortium name="DOE Joint Genome Institute"/>
            <person name="Kjaerbolling I."/>
            <person name="Vesth T."/>
            <person name="Frisvad J.C."/>
            <person name="Nybo J.L."/>
            <person name="Theobald S."/>
            <person name="Kildgaard S."/>
            <person name="Isbrandt T."/>
            <person name="Kuo A."/>
            <person name="Sato A."/>
            <person name="Lyhne E.K."/>
            <person name="Kogle M.E."/>
            <person name="Wiebenga A."/>
            <person name="Kun R.S."/>
            <person name="Lubbers R.J."/>
            <person name="Makela M.R."/>
            <person name="Barry K."/>
            <person name="Chovatia M."/>
            <person name="Clum A."/>
            <person name="Daum C."/>
            <person name="Haridas S."/>
            <person name="He G."/>
            <person name="LaButti K."/>
            <person name="Lipzen A."/>
            <person name="Mondo S."/>
            <person name="Riley R."/>
            <person name="Salamov A."/>
            <person name="Simmons B.A."/>
            <person name="Magnuson J.K."/>
            <person name="Henrissat B."/>
            <person name="Mortensen U.H."/>
            <person name="Larsen T.O."/>
            <person name="Devries R.P."/>
            <person name="Grigoriev I.V."/>
            <person name="Machida M."/>
            <person name="Baker S.E."/>
            <person name="Andersen M.R."/>
        </authorList>
    </citation>
    <scope>NUCLEOTIDE SEQUENCE [LARGE SCALE GENOMIC DNA]</scope>
    <source>
        <strain evidence="9">IBT 14317</strain>
    </source>
</reference>
<dbReference type="Gene3D" id="3.90.180.10">
    <property type="entry name" value="Medium-chain alcohol dehydrogenases, catalytic domain"/>
    <property type="match status" value="1"/>
</dbReference>
<dbReference type="InterPro" id="IPR013154">
    <property type="entry name" value="ADH-like_N"/>
</dbReference>
<accession>A0A5N7C6I8</accession>
<evidence type="ECO:0000313" key="9">
    <source>
        <dbReference type="EMBL" id="KAE8389736.1"/>
    </source>
</evidence>
<dbReference type="Proteomes" id="UP000326877">
    <property type="component" value="Unassembled WGS sequence"/>
</dbReference>
<sequence length="447" mass="47389">MITSPQSDPQSQGDLHLFFPLWVTHQPTTQDDQALGVACSTKIKRASSSPQICKGTSHSICFYHTASIIQLVSSQPHTLSNMATSEIPKKQKAIIYDQPGTVSTKVVEIDVPEPGAGEVLVNLTHSGVCHSDYSVMTNSWKFLPHPTQPGQVGGHEGVGKIVQLGPGAESSGLKIGDRVGIKWLSSACTNCQPCQAGSEGLCVNKKVSGYYTPGTFQQYALGPAHYVTPIPESLESDAAAPMLCAGLTVYAALKRSNARPGQWVVISGAGGGLGHIAVQLASRGMGLRVIGIDHGSKEELVKESGAEHFVDLTKFPSDDNGEAISAHVKSLAGDLGAHAVIVCTSSNAAYAQSVQFLRFNGTMVCVGLPEHNPQPIATALPVTLIGKHCYITGSAVGNRTEAAEVLEFAARGIVKTHFRTEKMDKLTNVFKEMEQGKLQGRVILDLS</sequence>
<dbReference type="PANTHER" id="PTHR42940:SF5">
    <property type="entry name" value="ALCOHOL DEHYDROGENASE 2"/>
    <property type="match status" value="1"/>
</dbReference>
<protein>
    <submittedName>
        <fullName evidence="9">Chaperonin 10-like protein</fullName>
    </submittedName>
</protein>
<keyword evidence="4 7" id="KW-0862">Zinc</keyword>
<comment type="similarity">
    <text evidence="2 7">Belongs to the zinc-containing alcohol dehydrogenase family.</text>
</comment>
<comment type="cofactor">
    <cofactor evidence="1 7">
        <name>Zn(2+)</name>
        <dbReference type="ChEBI" id="CHEBI:29105"/>
    </cofactor>
</comment>
<dbReference type="Pfam" id="PF08240">
    <property type="entry name" value="ADH_N"/>
    <property type="match status" value="1"/>
</dbReference>
<dbReference type="EMBL" id="ML735262">
    <property type="protein sequence ID" value="KAE8389736.1"/>
    <property type="molecule type" value="Genomic_DNA"/>
</dbReference>
<feature type="domain" description="Enoyl reductase (ER)" evidence="8">
    <location>
        <begin position="100"/>
        <end position="444"/>
    </location>
</feature>
<evidence type="ECO:0000256" key="5">
    <source>
        <dbReference type="ARBA" id="ARBA00023002"/>
    </source>
</evidence>
<dbReference type="GO" id="GO:0005737">
    <property type="term" value="C:cytoplasm"/>
    <property type="evidence" value="ECO:0007669"/>
    <property type="project" value="TreeGrafter"/>
</dbReference>
<dbReference type="InterPro" id="IPR011032">
    <property type="entry name" value="GroES-like_sf"/>
</dbReference>